<reference evidence="4 5" key="1">
    <citation type="journal article" date="2005" name="Int. J. Syst. Evol. Microbiol.">
        <title>Bacillus litoralis sp. nov., isolated from a tidal flat of the Yellow Sea in Korea.</title>
        <authorList>
            <person name="Yoon J.H."/>
            <person name="Oh T.K."/>
        </authorList>
    </citation>
    <scope>NUCLEOTIDE SEQUENCE [LARGE SCALE GENOMIC DNA]</scope>
    <source>
        <strain evidence="4 5">SW-211</strain>
    </source>
</reference>
<dbReference type="InterPro" id="IPR041401">
    <property type="entry name" value="TseB-like_dom"/>
</dbReference>
<evidence type="ECO:0000259" key="2">
    <source>
        <dbReference type="Pfam" id="PF03413"/>
    </source>
</evidence>
<dbReference type="AlphaFoldDB" id="A0A5C6W5L0"/>
<protein>
    <submittedName>
        <fullName evidence="4">Uncharacterized protein</fullName>
    </submittedName>
</protein>
<organism evidence="4 5">
    <name type="scientific">Metabacillus litoralis</name>
    <dbReference type="NCBI Taxonomy" id="152268"/>
    <lineage>
        <taxon>Bacteria</taxon>
        <taxon>Bacillati</taxon>
        <taxon>Bacillota</taxon>
        <taxon>Bacilli</taxon>
        <taxon>Bacillales</taxon>
        <taxon>Bacillaceae</taxon>
        <taxon>Metabacillus</taxon>
    </lineage>
</organism>
<evidence type="ECO:0000259" key="3">
    <source>
        <dbReference type="Pfam" id="PF17881"/>
    </source>
</evidence>
<comment type="caution">
    <text evidence="4">The sequence shown here is derived from an EMBL/GenBank/DDBJ whole genome shotgun (WGS) entry which is preliminary data.</text>
</comment>
<proteinExistence type="predicted"/>
<name>A0A5C6W5L0_9BACI</name>
<keyword evidence="1" id="KW-1133">Transmembrane helix</keyword>
<gene>
    <name evidence="4" type="ORF">FS935_03425</name>
</gene>
<keyword evidence="5" id="KW-1185">Reference proteome</keyword>
<dbReference type="EMBL" id="VOQF01000001">
    <property type="protein sequence ID" value="TXC93256.1"/>
    <property type="molecule type" value="Genomic_DNA"/>
</dbReference>
<evidence type="ECO:0000313" key="5">
    <source>
        <dbReference type="Proteomes" id="UP000321363"/>
    </source>
</evidence>
<feature type="domain" description="Cell wall elongation regulator TseB-like" evidence="3">
    <location>
        <begin position="41"/>
        <end position="84"/>
    </location>
</feature>
<dbReference type="Pfam" id="PF17881">
    <property type="entry name" value="TseB"/>
    <property type="match status" value="1"/>
</dbReference>
<dbReference type="InterPro" id="IPR046350">
    <property type="entry name" value="Cystatin_sf"/>
</dbReference>
<accession>A0A5C6W5L0</accession>
<evidence type="ECO:0000256" key="1">
    <source>
        <dbReference type="SAM" id="Phobius"/>
    </source>
</evidence>
<dbReference type="InterPro" id="IPR025711">
    <property type="entry name" value="PepSY"/>
</dbReference>
<dbReference type="Gene3D" id="3.10.450.40">
    <property type="match status" value="2"/>
</dbReference>
<sequence length="175" mass="20145">MGKKTIIALTFMLLVIITSIWLFASIYNTARSQYNEGHQHSKEIALEKGKLTSIDTIDTYNGNIKYHIISGKNVNKEPVYAWIPLSKEQIKDKSDLDEVVIKKQSSGITKEEAVQAVKSEYNVKQLINVKLGMDEEIPIWEVKYKDQSDRYTFDFVHFSNGEIVKHMAVKNDKFK</sequence>
<dbReference type="RefSeq" id="WP_146946114.1">
    <property type="nucleotide sequence ID" value="NZ_VOQF01000001.1"/>
</dbReference>
<keyword evidence="1" id="KW-0472">Membrane</keyword>
<keyword evidence="1" id="KW-0812">Transmembrane</keyword>
<dbReference type="Proteomes" id="UP000321363">
    <property type="component" value="Unassembled WGS sequence"/>
</dbReference>
<feature type="transmembrane region" description="Helical" evidence="1">
    <location>
        <begin position="6"/>
        <end position="24"/>
    </location>
</feature>
<feature type="domain" description="PepSY" evidence="2">
    <location>
        <begin position="108"/>
        <end position="165"/>
    </location>
</feature>
<dbReference type="Pfam" id="PF03413">
    <property type="entry name" value="PepSY"/>
    <property type="match status" value="1"/>
</dbReference>
<dbReference type="OrthoDB" id="2381181at2"/>
<dbReference type="SUPFAM" id="SSF54403">
    <property type="entry name" value="Cystatin/monellin"/>
    <property type="match status" value="2"/>
</dbReference>
<evidence type="ECO:0000313" key="4">
    <source>
        <dbReference type="EMBL" id="TXC93256.1"/>
    </source>
</evidence>